<protein>
    <submittedName>
        <fullName evidence="2">Uncharacterized protein</fullName>
    </submittedName>
</protein>
<name>A0AAD5UIP6_9FUNG</name>
<feature type="compositionally biased region" description="Basic and acidic residues" evidence="1">
    <location>
        <begin position="644"/>
        <end position="655"/>
    </location>
</feature>
<evidence type="ECO:0000313" key="4">
    <source>
        <dbReference type="Proteomes" id="UP001210925"/>
    </source>
</evidence>
<sequence length="965" mass="109855">MTRKVTYSLGTVPKIQKEIKQLLRQKEFALAHGDNEEYLKSTVALIENFSGTQDWPKTIQHANELLKFSKKSKDQEKELLAVKNLVIATRNMGDYELAIKFGNEWSELAQNLGQDDEHVDALLELALAHIVKGSNFTFAQQLLTRANTLLKVLKITLDEKERIKGDLLVNLGITEKYLGNIDKSIELISRALDLHKKKKESAIANCNLALCYDLKREYEKALKYGLEDQRLRHEMNDQIEETKSMWENILRYEKLFKFQEAKNILIKYISLVKEDDAKDLLAEANEKMEILDHLLENQDKIKILSVRIDRTDQQKNARAKAGLLEERGKLRLECGMGREAAQDFLMQKKICVDLKSSPETIGKILINLGKSVLLDGKYPEAERFLNEGLKTFKGSTQEEIDIRFKLYEAMAERGFGSSRQPYENQLEKIVLLCQEIKNLHDEEAACIKLRELHTFYNLQDLVNIDELRIKRIRNKMPSTNESQDSEMQEEIGYSHSLDEELFSPKTNIDRDLTPSPPSPKIPQSTIKKRKIAGFDQVYNENEENEMVVDDPIQVSSQDSAISIVVPHRKTSAARRIRTISVESSPTVSPEAPVKSVIRAVSPDLTQTSTSSIILGNGKNINRVIESSSSMEDRSLKAVPKRKPISSDHSQDEELNEKFHQDFESAIESYNVQVVNDDIVTIPGTPREKDSIENSNRRNNSVKTTAHGFDDDVDEPLAKPKRQRSGYTSSPRTDPSQESQSDQGTAAIGGALANKQILVDSKNMETQKSDIILKTLEIVQDTAPKYHPVSETSSESRMPIPNSLDYSCSPDLQSNVPPRSESKENILSNQQTPPRRSYSMLSQSSPISADLLPRTPVINRKSKTPDPHRSQFTPVQQYHPTKIRKILVEYSTPTKSKSKFTIPYYNGPNGTPKTFKWLLEETRRRYIDRHDVPGKIDRLVNEEGEVLCSWDVIEHMIDENEKVRAI</sequence>
<organism evidence="2 4">
    <name type="scientific">Boothiomyces macroporosus</name>
    <dbReference type="NCBI Taxonomy" id="261099"/>
    <lineage>
        <taxon>Eukaryota</taxon>
        <taxon>Fungi</taxon>
        <taxon>Fungi incertae sedis</taxon>
        <taxon>Chytridiomycota</taxon>
        <taxon>Chytridiomycota incertae sedis</taxon>
        <taxon>Chytridiomycetes</taxon>
        <taxon>Rhizophydiales</taxon>
        <taxon>Terramycetaceae</taxon>
        <taxon>Boothiomyces</taxon>
    </lineage>
</organism>
<dbReference type="Gene3D" id="1.25.40.10">
    <property type="entry name" value="Tetratricopeptide repeat domain"/>
    <property type="match status" value="2"/>
</dbReference>
<dbReference type="EMBL" id="JADGKB010000020">
    <property type="protein sequence ID" value="KAJ3259166.1"/>
    <property type="molecule type" value="Genomic_DNA"/>
</dbReference>
<accession>A0AAD5UIP6</accession>
<comment type="caution">
    <text evidence="2">The sequence shown here is derived from an EMBL/GenBank/DDBJ whole genome shotgun (WGS) entry which is preliminary data.</text>
</comment>
<feature type="compositionally biased region" description="Polar residues" evidence="1">
    <location>
        <begin position="824"/>
        <end position="846"/>
    </location>
</feature>
<feature type="region of interest" description="Disordered" evidence="1">
    <location>
        <begin position="680"/>
        <end position="742"/>
    </location>
</feature>
<evidence type="ECO:0000313" key="2">
    <source>
        <dbReference type="EMBL" id="KAJ3259166.1"/>
    </source>
</evidence>
<evidence type="ECO:0000313" key="3">
    <source>
        <dbReference type="EMBL" id="KAJ3259186.1"/>
    </source>
</evidence>
<dbReference type="AlphaFoldDB" id="A0AAD5UIP6"/>
<dbReference type="InterPro" id="IPR011990">
    <property type="entry name" value="TPR-like_helical_dom_sf"/>
</dbReference>
<proteinExistence type="predicted"/>
<feature type="region of interest" description="Disordered" evidence="1">
    <location>
        <begin position="785"/>
        <end position="872"/>
    </location>
</feature>
<dbReference type="PANTHER" id="PTHR10098">
    <property type="entry name" value="RAPSYN-RELATED"/>
    <property type="match status" value="1"/>
</dbReference>
<gene>
    <name evidence="2" type="ORF">HK103_002813</name>
    <name evidence="3" type="ORF">HK103_002833</name>
</gene>
<feature type="region of interest" description="Disordered" evidence="1">
    <location>
        <begin position="625"/>
        <end position="655"/>
    </location>
</feature>
<feature type="compositionally biased region" description="Basic and acidic residues" evidence="1">
    <location>
        <begin position="685"/>
        <end position="695"/>
    </location>
</feature>
<dbReference type="PANTHER" id="PTHR10098:SF108">
    <property type="entry name" value="TETRATRICOPEPTIDE REPEAT PROTEIN 28"/>
    <property type="match status" value="1"/>
</dbReference>
<dbReference type="SMART" id="SM00028">
    <property type="entry name" value="TPR"/>
    <property type="match status" value="3"/>
</dbReference>
<dbReference type="SUPFAM" id="SSF48452">
    <property type="entry name" value="TPR-like"/>
    <property type="match status" value="2"/>
</dbReference>
<feature type="compositionally biased region" description="Polar residues" evidence="1">
    <location>
        <begin position="724"/>
        <end position="742"/>
    </location>
</feature>
<dbReference type="EMBL" id="JADGKB010000020">
    <property type="protein sequence ID" value="KAJ3259186.1"/>
    <property type="molecule type" value="Genomic_DNA"/>
</dbReference>
<feature type="compositionally biased region" description="Polar residues" evidence="1">
    <location>
        <begin position="803"/>
        <end position="816"/>
    </location>
</feature>
<evidence type="ECO:0000256" key="1">
    <source>
        <dbReference type="SAM" id="MobiDB-lite"/>
    </source>
</evidence>
<keyword evidence="4" id="KW-1185">Reference proteome</keyword>
<dbReference type="InterPro" id="IPR019734">
    <property type="entry name" value="TPR_rpt"/>
</dbReference>
<reference evidence="2" key="1">
    <citation type="submission" date="2020-05" db="EMBL/GenBank/DDBJ databases">
        <title>Phylogenomic resolution of chytrid fungi.</title>
        <authorList>
            <person name="Stajich J.E."/>
            <person name="Amses K."/>
            <person name="Simmons R."/>
            <person name="Seto K."/>
            <person name="Myers J."/>
            <person name="Bonds A."/>
            <person name="Quandt C.A."/>
            <person name="Barry K."/>
            <person name="Liu P."/>
            <person name="Grigoriev I."/>
            <person name="Longcore J.E."/>
            <person name="James T.Y."/>
        </authorList>
    </citation>
    <scope>NUCLEOTIDE SEQUENCE</scope>
    <source>
        <strain evidence="2">PLAUS21</strain>
    </source>
</reference>
<dbReference type="Proteomes" id="UP001210925">
    <property type="component" value="Unassembled WGS sequence"/>
</dbReference>